<dbReference type="PROSITE" id="PS00070">
    <property type="entry name" value="ALDEHYDE_DEHYDR_CYS"/>
    <property type="match status" value="1"/>
</dbReference>
<dbReference type="FunFam" id="3.40.309.10:FF:000009">
    <property type="entry name" value="Aldehyde dehydrogenase A"/>
    <property type="match status" value="1"/>
</dbReference>
<reference evidence="6 7" key="1">
    <citation type="submission" date="2016-04" db="EMBL/GenBank/DDBJ databases">
        <authorList>
            <consortium name="Pathogen Informatics"/>
        </authorList>
    </citation>
    <scope>NUCLEOTIDE SEQUENCE [LARGE SCALE GENOMIC DNA]</scope>
    <source>
        <strain evidence="6 7">H050680373</strain>
    </source>
</reference>
<keyword evidence="7" id="KW-1185">Reference proteome</keyword>
<evidence type="ECO:0000313" key="7">
    <source>
        <dbReference type="Proteomes" id="UP000076848"/>
    </source>
</evidence>
<accession>A0A157SMF5</accession>
<dbReference type="InterPro" id="IPR016161">
    <property type="entry name" value="Ald_DH/histidinol_DH"/>
</dbReference>
<evidence type="ECO:0000313" key="6">
    <source>
        <dbReference type="EMBL" id="SAI71669.1"/>
    </source>
</evidence>
<dbReference type="EC" id="1.2.1.39" evidence="6"/>
<dbReference type="Gene3D" id="3.40.605.10">
    <property type="entry name" value="Aldehyde Dehydrogenase, Chain A, domain 1"/>
    <property type="match status" value="1"/>
</dbReference>
<dbReference type="GO" id="GO:0008957">
    <property type="term" value="F:phenylacetaldehyde dehydrogenase (NAD+) activity"/>
    <property type="evidence" value="ECO:0007669"/>
    <property type="project" value="UniProtKB-EC"/>
</dbReference>
<dbReference type="Proteomes" id="UP000076848">
    <property type="component" value="Unassembled WGS sequence"/>
</dbReference>
<dbReference type="InterPro" id="IPR016162">
    <property type="entry name" value="Ald_DH_N"/>
</dbReference>
<keyword evidence="2 4" id="KW-0560">Oxidoreductase</keyword>
<dbReference type="STRING" id="288768.SAMEA3906486_03678"/>
<dbReference type="Pfam" id="PF00171">
    <property type="entry name" value="Aldedh"/>
    <property type="match status" value="1"/>
</dbReference>
<dbReference type="Gene3D" id="3.40.309.10">
    <property type="entry name" value="Aldehyde Dehydrogenase, Chain A, domain 2"/>
    <property type="match status" value="1"/>
</dbReference>
<dbReference type="EMBL" id="FKIF01000007">
    <property type="protein sequence ID" value="SAI71669.1"/>
    <property type="molecule type" value="Genomic_DNA"/>
</dbReference>
<dbReference type="InterPro" id="IPR015590">
    <property type="entry name" value="Aldehyde_DH_dom"/>
</dbReference>
<dbReference type="PANTHER" id="PTHR11699">
    <property type="entry name" value="ALDEHYDE DEHYDROGENASE-RELATED"/>
    <property type="match status" value="1"/>
</dbReference>
<dbReference type="InterPro" id="IPR044086">
    <property type="entry name" value="LUC3-like"/>
</dbReference>
<name>A0A157SMF5_9BORD</name>
<dbReference type="InterPro" id="IPR016160">
    <property type="entry name" value="Ald_DH_CS_CYS"/>
</dbReference>
<organism evidence="6 7">
    <name type="scientific">Bordetella ansorpii</name>
    <dbReference type="NCBI Taxonomy" id="288768"/>
    <lineage>
        <taxon>Bacteria</taxon>
        <taxon>Pseudomonadati</taxon>
        <taxon>Pseudomonadota</taxon>
        <taxon>Betaproteobacteria</taxon>
        <taxon>Burkholderiales</taxon>
        <taxon>Alcaligenaceae</taxon>
        <taxon>Bordetella</taxon>
    </lineage>
</organism>
<evidence type="ECO:0000256" key="2">
    <source>
        <dbReference type="ARBA" id="ARBA00023002"/>
    </source>
</evidence>
<dbReference type="InterPro" id="IPR016163">
    <property type="entry name" value="Ald_DH_C"/>
</dbReference>
<dbReference type="CDD" id="cd07106">
    <property type="entry name" value="ALDH_AldA-AAD23400"/>
    <property type="match status" value="1"/>
</dbReference>
<dbReference type="AlphaFoldDB" id="A0A157SMF5"/>
<proteinExistence type="inferred from homology"/>
<feature type="domain" description="Aldehyde dehydrogenase" evidence="5">
    <location>
        <begin position="33"/>
        <end position="483"/>
    </location>
</feature>
<dbReference type="RefSeq" id="WP_066130139.1">
    <property type="nucleotide sequence ID" value="NZ_FKIF01000007.1"/>
</dbReference>
<protein>
    <submittedName>
        <fullName evidence="6">Aldehyde dehydrogenase</fullName>
        <ecNumber evidence="6">1.2.1.39</ecNumber>
    </submittedName>
</protein>
<sequence length="487" mass="52693">MNAKTAVDKVAVATGFFTGPFHLSIAGGLVQAQDRFDVINPATGKVLAQAPSATAEQMDQAIAAANTAFKSWSALSYDERQGYLNRYADALQEHRDDLVRLLTLEQGKPLLTMAAPEVDQAISYIRQIAARRLPVEIVEETDSHVVELHHVPLGVVGGITPWNFPVLLSLWKIAPALIAGNTFVLKPTPFTPLTALRYGEIAQRVLPPGVLSVVTGGDALGPQLTNHPDIAKISFTGSTETGKHVLRAAAGTVKRVTLELGGNDAAIVLPDADYKAIVPQLFWGAFGHQGQWCVGIKRLYVHRSVHAPFVQAFVDYAKTIKVGDGLDPDVGMGPVQNRMQFDKLRTFLDDIKANGQKIVLGGEIDERQPGYFFPITVVDNPPEDSKIVQEEQFGPILPILVYDDVDEAVDRANASIYGLGGSVWGRDTKAAVAVANRIEAGMVWVNEIHTQGVDIPFGGVKQSGLGTEHGREGRELFTNPKTVLIHK</sequence>
<gene>
    <name evidence="6" type="primary">feaB</name>
    <name evidence="6" type="ORF">SAMEA3906486_03678</name>
</gene>
<dbReference type="FunFam" id="3.40.605.10:FF:000007">
    <property type="entry name" value="NAD/NADP-dependent betaine aldehyde dehydrogenase"/>
    <property type="match status" value="1"/>
</dbReference>
<dbReference type="OrthoDB" id="6187633at2"/>
<comment type="similarity">
    <text evidence="1 4">Belongs to the aldehyde dehydrogenase family.</text>
</comment>
<dbReference type="InterPro" id="IPR029510">
    <property type="entry name" value="Ald_DH_CS_GLU"/>
</dbReference>
<evidence type="ECO:0000259" key="5">
    <source>
        <dbReference type="Pfam" id="PF00171"/>
    </source>
</evidence>
<evidence type="ECO:0000256" key="4">
    <source>
        <dbReference type="RuleBase" id="RU003345"/>
    </source>
</evidence>
<evidence type="ECO:0000256" key="3">
    <source>
        <dbReference type="PROSITE-ProRule" id="PRU10007"/>
    </source>
</evidence>
<dbReference type="PROSITE" id="PS00687">
    <property type="entry name" value="ALDEHYDE_DEHYDR_GLU"/>
    <property type="match status" value="1"/>
</dbReference>
<feature type="active site" evidence="3">
    <location>
        <position position="259"/>
    </location>
</feature>
<evidence type="ECO:0000256" key="1">
    <source>
        <dbReference type="ARBA" id="ARBA00009986"/>
    </source>
</evidence>
<dbReference type="SUPFAM" id="SSF53720">
    <property type="entry name" value="ALDH-like"/>
    <property type="match status" value="1"/>
</dbReference>